<evidence type="ECO:0000313" key="2">
    <source>
        <dbReference type="Proteomes" id="UP001152888"/>
    </source>
</evidence>
<dbReference type="AlphaFoldDB" id="A0A9P0M6I8"/>
<dbReference type="Proteomes" id="UP001152888">
    <property type="component" value="Unassembled WGS sequence"/>
</dbReference>
<organism evidence="1 2">
    <name type="scientific">Acanthoscelides obtectus</name>
    <name type="common">Bean weevil</name>
    <name type="synonym">Bruchus obtectus</name>
    <dbReference type="NCBI Taxonomy" id="200917"/>
    <lineage>
        <taxon>Eukaryota</taxon>
        <taxon>Metazoa</taxon>
        <taxon>Ecdysozoa</taxon>
        <taxon>Arthropoda</taxon>
        <taxon>Hexapoda</taxon>
        <taxon>Insecta</taxon>
        <taxon>Pterygota</taxon>
        <taxon>Neoptera</taxon>
        <taxon>Endopterygota</taxon>
        <taxon>Coleoptera</taxon>
        <taxon>Polyphaga</taxon>
        <taxon>Cucujiformia</taxon>
        <taxon>Chrysomeloidea</taxon>
        <taxon>Chrysomelidae</taxon>
        <taxon>Bruchinae</taxon>
        <taxon>Bruchini</taxon>
        <taxon>Acanthoscelides</taxon>
    </lineage>
</organism>
<dbReference type="OrthoDB" id="6776719at2759"/>
<sequence>MRYIPSQNEFSNYLYGKSLGDFVSARSIILFFRLKMDRSFLEKPVSTWELILPFWRQNESLFL</sequence>
<comment type="caution">
    <text evidence="1">The sequence shown here is derived from an EMBL/GenBank/DDBJ whole genome shotgun (WGS) entry which is preliminary data.</text>
</comment>
<name>A0A9P0M6I8_ACAOB</name>
<protein>
    <submittedName>
        <fullName evidence="1">Uncharacterized protein</fullName>
    </submittedName>
</protein>
<gene>
    <name evidence="1" type="ORF">ACAOBT_LOCUS29611</name>
</gene>
<accession>A0A9P0M6I8</accession>
<evidence type="ECO:0000313" key="1">
    <source>
        <dbReference type="EMBL" id="CAH2007367.1"/>
    </source>
</evidence>
<proteinExistence type="predicted"/>
<reference evidence="1" key="1">
    <citation type="submission" date="2022-03" db="EMBL/GenBank/DDBJ databases">
        <authorList>
            <person name="Sayadi A."/>
        </authorList>
    </citation>
    <scope>NUCLEOTIDE SEQUENCE</scope>
</reference>
<dbReference type="EMBL" id="CAKOFQ010007744">
    <property type="protein sequence ID" value="CAH2007367.1"/>
    <property type="molecule type" value="Genomic_DNA"/>
</dbReference>
<keyword evidence="2" id="KW-1185">Reference proteome</keyword>